<evidence type="ECO:0000313" key="2">
    <source>
        <dbReference type="EMBL" id="KAG5531697.1"/>
    </source>
</evidence>
<comment type="caution">
    <text evidence="2">The sequence shown here is derived from an EMBL/GenBank/DDBJ whole genome shotgun (WGS) entry which is preliminary data.</text>
</comment>
<reference evidence="2" key="1">
    <citation type="submission" date="2020-08" db="EMBL/GenBank/DDBJ databases">
        <title>Plant Genome Project.</title>
        <authorList>
            <person name="Zhang R.-G."/>
        </authorList>
    </citation>
    <scope>NUCLEOTIDE SEQUENCE</scope>
    <source>
        <strain evidence="2">WSP0</strain>
        <tissue evidence="2">Leaf</tissue>
    </source>
</reference>
<keyword evidence="3" id="KW-1185">Reference proteome</keyword>
<accession>A0AAV6ITD9</accession>
<dbReference type="Proteomes" id="UP000823749">
    <property type="component" value="Chromosome 10"/>
</dbReference>
<name>A0AAV6ITD9_9ERIC</name>
<organism evidence="2 3">
    <name type="scientific">Rhododendron griersonianum</name>
    <dbReference type="NCBI Taxonomy" id="479676"/>
    <lineage>
        <taxon>Eukaryota</taxon>
        <taxon>Viridiplantae</taxon>
        <taxon>Streptophyta</taxon>
        <taxon>Embryophyta</taxon>
        <taxon>Tracheophyta</taxon>
        <taxon>Spermatophyta</taxon>
        <taxon>Magnoliopsida</taxon>
        <taxon>eudicotyledons</taxon>
        <taxon>Gunneridae</taxon>
        <taxon>Pentapetalae</taxon>
        <taxon>asterids</taxon>
        <taxon>Ericales</taxon>
        <taxon>Ericaceae</taxon>
        <taxon>Ericoideae</taxon>
        <taxon>Rhodoreae</taxon>
        <taxon>Rhododendron</taxon>
    </lineage>
</organism>
<dbReference type="Proteomes" id="UP000823749">
    <property type="component" value="Chromosome 9"/>
</dbReference>
<dbReference type="EMBL" id="JACTNZ010000010">
    <property type="protein sequence ID" value="KAG5529696.1"/>
    <property type="molecule type" value="Genomic_DNA"/>
</dbReference>
<protein>
    <submittedName>
        <fullName evidence="2">Uncharacterized protein</fullName>
    </submittedName>
</protein>
<dbReference type="AlphaFoldDB" id="A0AAV6ITD9"/>
<evidence type="ECO:0000313" key="1">
    <source>
        <dbReference type="EMBL" id="KAG5529696.1"/>
    </source>
</evidence>
<sequence length="128" mass="14954">MERMVRLAKRTATLSKFCLLEFHSPSNVRLNAHITENKRYEGEEKATNCISNLQFVKIVIFMTCDTDAVRDNCRGHHMIKDIKRYLVSTPNVVYNDSIQQCYSWHMVKCYSYCLKTRALTNQKASLLI</sequence>
<proteinExistence type="predicted"/>
<evidence type="ECO:0000313" key="3">
    <source>
        <dbReference type="Proteomes" id="UP000823749"/>
    </source>
</evidence>
<gene>
    <name evidence="2" type="ORF">RHGRI_026349</name>
    <name evidence="1" type="ORF">RHGRI_030166</name>
</gene>
<dbReference type="EMBL" id="JACTNZ010000009">
    <property type="protein sequence ID" value="KAG5531697.1"/>
    <property type="molecule type" value="Genomic_DNA"/>
</dbReference>